<dbReference type="InterPro" id="IPR036259">
    <property type="entry name" value="MFS_trans_sf"/>
</dbReference>
<dbReference type="Proteomes" id="UP001203852">
    <property type="component" value="Unassembled WGS sequence"/>
</dbReference>
<evidence type="ECO:0000313" key="9">
    <source>
        <dbReference type="EMBL" id="KAI1616462.1"/>
    </source>
</evidence>
<feature type="transmembrane region" description="Helical" evidence="7">
    <location>
        <begin position="450"/>
        <end position="473"/>
    </location>
</feature>
<dbReference type="Pfam" id="PF07690">
    <property type="entry name" value="MFS_1"/>
    <property type="match status" value="1"/>
</dbReference>
<dbReference type="EMBL" id="MU404351">
    <property type="protein sequence ID" value="KAI1616462.1"/>
    <property type="molecule type" value="Genomic_DNA"/>
</dbReference>
<feature type="transmembrane region" description="Helical" evidence="7">
    <location>
        <begin position="388"/>
        <end position="405"/>
    </location>
</feature>
<dbReference type="PANTHER" id="PTHR23501:SF177">
    <property type="entry name" value="MAJOR FACILITATOR SUPERFAMILY (MFS) PROFILE DOMAIN-CONTAINING PROTEIN-RELATED"/>
    <property type="match status" value="1"/>
</dbReference>
<dbReference type="FunFam" id="1.20.1720.10:FF:000012">
    <property type="entry name" value="MFS toxin efflux pump (AflT)"/>
    <property type="match status" value="1"/>
</dbReference>
<evidence type="ECO:0000256" key="3">
    <source>
        <dbReference type="ARBA" id="ARBA00022692"/>
    </source>
</evidence>
<dbReference type="GO" id="GO:0022857">
    <property type="term" value="F:transmembrane transporter activity"/>
    <property type="evidence" value="ECO:0007669"/>
    <property type="project" value="InterPro"/>
</dbReference>
<evidence type="ECO:0000259" key="8">
    <source>
        <dbReference type="PROSITE" id="PS50850"/>
    </source>
</evidence>
<dbReference type="PANTHER" id="PTHR23501">
    <property type="entry name" value="MAJOR FACILITATOR SUPERFAMILY"/>
    <property type="match status" value="1"/>
</dbReference>
<dbReference type="SUPFAM" id="SSF103473">
    <property type="entry name" value="MFS general substrate transporter"/>
    <property type="match status" value="1"/>
</dbReference>
<evidence type="ECO:0000313" key="10">
    <source>
        <dbReference type="Proteomes" id="UP001203852"/>
    </source>
</evidence>
<feature type="region of interest" description="Disordered" evidence="6">
    <location>
        <begin position="1"/>
        <end position="26"/>
    </location>
</feature>
<gene>
    <name evidence="9" type="ORF">EDD36DRAFT_136000</name>
</gene>
<reference evidence="9" key="1">
    <citation type="journal article" date="2022" name="bioRxiv">
        <title>Deciphering the potential niche of two novel black yeast fungi from a biological soil crust based on their genomes, phenotypes, and melanin regulation.</title>
        <authorList>
            <consortium name="DOE Joint Genome Institute"/>
            <person name="Carr E.C."/>
            <person name="Barton Q."/>
            <person name="Grambo S."/>
            <person name="Sullivan M."/>
            <person name="Renfro C.M."/>
            <person name="Kuo A."/>
            <person name="Pangilinan J."/>
            <person name="Lipzen A."/>
            <person name="Keymanesh K."/>
            <person name="Savage E."/>
            <person name="Barry K."/>
            <person name="Grigoriev I.V."/>
            <person name="Riekhof W.R."/>
            <person name="Harris S.S."/>
        </authorList>
    </citation>
    <scope>NUCLEOTIDE SEQUENCE</scope>
    <source>
        <strain evidence="9">JF 03-4F</strain>
    </source>
</reference>
<evidence type="ECO:0000256" key="4">
    <source>
        <dbReference type="ARBA" id="ARBA00022989"/>
    </source>
</evidence>
<evidence type="ECO:0000256" key="5">
    <source>
        <dbReference type="ARBA" id="ARBA00023136"/>
    </source>
</evidence>
<sequence>MGEFRAEAEDGYHNHEPSRDSSPPDAAVKLEKDVEGGVPVETLDESTDQYYHGKRLAIVVLSLMLCTFLVALDNTIVATAIPKITDEFHGLSKVSWYGSAYFMTFGGFQSTWGKAFKYFPLKSFFIAAIAIFELGSLLCGVAQDPTMLIVGRAIAGFGGAGATTGAFTMIGFIVEPRMRPQVIGVNGGTYGIAAVLGPLLGGVFADKVSWRWCFYINLPVGGLAVAMLVFFFHTPSHAKPVQASWKEKILQLDLLGAALVIGLITSYILALQYGGQTMPWKSSTVIGLLVGSIVITIVWVIWEIYQGERAMIIPRLFKQRFVWVSCLYQFFFAGSYFLLLYYLPIYFQSVFGVSAIGSGVRNLPLIIMLIVGTISQGPLLAKLEYPTPFMLVGAAIGTLSCGLFYTLGVDTSTGKWIGYQILCGVAVGGAFQITVMVVQVNSKNEDMSAATAMIFFFQMLGGSFTITAAQSAFNNKMIAKLAATAPDINPATVLATGASQIREAFTASQVPLVVEAYMTGLKVVFAIAIATFGMAFLLGCGAGMKKLHVENLKNVGGAA</sequence>
<evidence type="ECO:0000256" key="1">
    <source>
        <dbReference type="ARBA" id="ARBA00004141"/>
    </source>
</evidence>
<evidence type="ECO:0000256" key="2">
    <source>
        <dbReference type="ARBA" id="ARBA00022448"/>
    </source>
</evidence>
<feature type="transmembrane region" description="Helical" evidence="7">
    <location>
        <begin position="252"/>
        <end position="273"/>
    </location>
</feature>
<dbReference type="Gene3D" id="1.20.1250.20">
    <property type="entry name" value="MFS general substrate transporter like domains"/>
    <property type="match status" value="1"/>
</dbReference>
<comment type="caution">
    <text evidence="9">The sequence shown here is derived from an EMBL/GenBank/DDBJ whole genome shotgun (WGS) entry which is preliminary data.</text>
</comment>
<dbReference type="GO" id="GO:0005886">
    <property type="term" value="C:plasma membrane"/>
    <property type="evidence" value="ECO:0007669"/>
    <property type="project" value="TreeGrafter"/>
</dbReference>
<feature type="transmembrane region" description="Helical" evidence="7">
    <location>
        <begin position="124"/>
        <end position="143"/>
    </location>
</feature>
<comment type="subcellular location">
    <subcellularLocation>
        <location evidence="1">Membrane</location>
        <topology evidence="1">Multi-pass membrane protein</topology>
    </subcellularLocation>
</comment>
<name>A0AAN6IFT6_9EURO</name>
<feature type="transmembrane region" description="Helical" evidence="7">
    <location>
        <begin position="56"/>
        <end position="82"/>
    </location>
</feature>
<feature type="transmembrane region" description="Helical" evidence="7">
    <location>
        <begin position="523"/>
        <end position="544"/>
    </location>
</feature>
<feature type="transmembrane region" description="Helical" evidence="7">
    <location>
        <begin position="181"/>
        <end position="200"/>
    </location>
</feature>
<feature type="domain" description="Major facilitator superfamily (MFS) profile" evidence="8">
    <location>
        <begin position="59"/>
        <end position="534"/>
    </location>
</feature>
<feature type="transmembrane region" description="Helical" evidence="7">
    <location>
        <begin position="417"/>
        <end position="438"/>
    </location>
</feature>
<dbReference type="InterPro" id="IPR011701">
    <property type="entry name" value="MFS"/>
</dbReference>
<feature type="compositionally biased region" description="Basic and acidic residues" evidence="6">
    <location>
        <begin position="1"/>
        <end position="19"/>
    </location>
</feature>
<organism evidence="9 10">
    <name type="scientific">Exophiala viscosa</name>
    <dbReference type="NCBI Taxonomy" id="2486360"/>
    <lineage>
        <taxon>Eukaryota</taxon>
        <taxon>Fungi</taxon>
        <taxon>Dikarya</taxon>
        <taxon>Ascomycota</taxon>
        <taxon>Pezizomycotina</taxon>
        <taxon>Eurotiomycetes</taxon>
        <taxon>Chaetothyriomycetidae</taxon>
        <taxon>Chaetothyriales</taxon>
        <taxon>Herpotrichiellaceae</taxon>
        <taxon>Exophiala</taxon>
    </lineage>
</organism>
<evidence type="ECO:0000256" key="6">
    <source>
        <dbReference type="SAM" id="MobiDB-lite"/>
    </source>
</evidence>
<evidence type="ECO:0000256" key="7">
    <source>
        <dbReference type="SAM" id="Phobius"/>
    </source>
</evidence>
<dbReference type="AlphaFoldDB" id="A0AAN6IFT6"/>
<proteinExistence type="predicted"/>
<dbReference type="InterPro" id="IPR020846">
    <property type="entry name" value="MFS_dom"/>
</dbReference>
<keyword evidence="10" id="KW-1185">Reference proteome</keyword>
<keyword evidence="4 7" id="KW-1133">Transmembrane helix</keyword>
<dbReference type="PROSITE" id="PS50850">
    <property type="entry name" value="MFS"/>
    <property type="match status" value="1"/>
</dbReference>
<feature type="transmembrane region" description="Helical" evidence="7">
    <location>
        <begin position="149"/>
        <end position="174"/>
    </location>
</feature>
<keyword evidence="3 7" id="KW-0812">Transmembrane</keyword>
<keyword evidence="5 7" id="KW-0472">Membrane</keyword>
<feature type="transmembrane region" description="Helical" evidence="7">
    <location>
        <begin position="322"/>
        <end position="343"/>
    </location>
</feature>
<feature type="transmembrane region" description="Helical" evidence="7">
    <location>
        <begin position="285"/>
        <end position="302"/>
    </location>
</feature>
<dbReference type="FunFam" id="1.20.1250.20:FF:000196">
    <property type="entry name" value="MFS toxin efflux pump (AflT)"/>
    <property type="match status" value="1"/>
</dbReference>
<feature type="transmembrane region" description="Helical" evidence="7">
    <location>
        <begin position="212"/>
        <end position="232"/>
    </location>
</feature>
<dbReference type="CDD" id="cd17502">
    <property type="entry name" value="MFS_Azr1_MDR_like"/>
    <property type="match status" value="1"/>
</dbReference>
<accession>A0AAN6IFT6</accession>
<keyword evidence="2" id="KW-0813">Transport</keyword>
<protein>
    <submittedName>
        <fullName evidence="9">Major facilitator superfamily domain-containing protein</fullName>
    </submittedName>
</protein>